<dbReference type="AlphaFoldDB" id="D0LWA9"/>
<organism evidence="1 2">
    <name type="scientific">Haliangium ochraceum (strain DSM 14365 / JCM 11303 / SMP-2)</name>
    <dbReference type="NCBI Taxonomy" id="502025"/>
    <lineage>
        <taxon>Bacteria</taxon>
        <taxon>Pseudomonadati</taxon>
        <taxon>Myxococcota</taxon>
        <taxon>Polyangia</taxon>
        <taxon>Haliangiales</taxon>
        <taxon>Kofleriaceae</taxon>
        <taxon>Haliangium</taxon>
    </lineage>
</organism>
<gene>
    <name evidence="1" type="ordered locus">Hoch_3539</name>
</gene>
<proteinExistence type="predicted"/>
<protein>
    <submittedName>
        <fullName evidence="1">Uncharacterized protein</fullName>
    </submittedName>
</protein>
<dbReference type="KEGG" id="hoh:Hoch_3539"/>
<dbReference type="HOGENOM" id="CLU_1693059_0_0_7"/>
<dbReference type="Proteomes" id="UP000001880">
    <property type="component" value="Chromosome"/>
</dbReference>
<reference evidence="1 2" key="1">
    <citation type="journal article" date="2010" name="Stand. Genomic Sci.">
        <title>Complete genome sequence of Haliangium ochraceum type strain (SMP-2).</title>
        <authorList>
            <consortium name="US DOE Joint Genome Institute (JGI-PGF)"/>
            <person name="Ivanova N."/>
            <person name="Daum C."/>
            <person name="Lang E."/>
            <person name="Abt B."/>
            <person name="Kopitz M."/>
            <person name="Saunders E."/>
            <person name="Lapidus A."/>
            <person name="Lucas S."/>
            <person name="Glavina Del Rio T."/>
            <person name="Nolan M."/>
            <person name="Tice H."/>
            <person name="Copeland A."/>
            <person name="Cheng J.F."/>
            <person name="Chen F."/>
            <person name="Bruce D."/>
            <person name="Goodwin L."/>
            <person name="Pitluck S."/>
            <person name="Mavromatis K."/>
            <person name="Pati A."/>
            <person name="Mikhailova N."/>
            <person name="Chen A."/>
            <person name="Palaniappan K."/>
            <person name="Land M."/>
            <person name="Hauser L."/>
            <person name="Chang Y.J."/>
            <person name="Jeffries C.D."/>
            <person name="Detter J.C."/>
            <person name="Brettin T."/>
            <person name="Rohde M."/>
            <person name="Goker M."/>
            <person name="Bristow J."/>
            <person name="Markowitz V."/>
            <person name="Eisen J.A."/>
            <person name="Hugenholtz P."/>
            <person name="Kyrpides N.C."/>
            <person name="Klenk H.P."/>
        </authorList>
    </citation>
    <scope>NUCLEOTIDE SEQUENCE [LARGE SCALE GENOMIC DNA]</scope>
    <source>
        <strain evidence="2">DSM 14365 / CIP 107738 / JCM 11303 / AJ 13395 / SMP-2</strain>
    </source>
</reference>
<dbReference type="RefSeq" id="WP_012828640.1">
    <property type="nucleotide sequence ID" value="NC_013440.1"/>
</dbReference>
<evidence type="ECO:0000313" key="1">
    <source>
        <dbReference type="EMBL" id="ACY16041.1"/>
    </source>
</evidence>
<sequence>MAGRWSRETLRRRIAPLVFLIALATLGARTCASEAAEVDLRLYLGEAAAELRSLRVDVFRDEGEDDARARGVAYFERSYTGATGAAAAPPSFELQLAPGSYRVRIELELERASGREHRVLERAIVVGESLGEQTQVRIQLTDELTDERATGNSAS</sequence>
<evidence type="ECO:0000313" key="2">
    <source>
        <dbReference type="Proteomes" id="UP000001880"/>
    </source>
</evidence>
<dbReference type="EMBL" id="CP001804">
    <property type="protein sequence ID" value="ACY16041.1"/>
    <property type="molecule type" value="Genomic_DNA"/>
</dbReference>
<name>D0LWA9_HALO1</name>
<keyword evidence="2" id="KW-1185">Reference proteome</keyword>
<accession>D0LWA9</accession>